<comment type="caution">
    <text evidence="2">The sequence shown here is derived from an EMBL/GenBank/DDBJ whole genome shotgun (WGS) entry which is preliminary data.</text>
</comment>
<feature type="compositionally biased region" description="Acidic residues" evidence="1">
    <location>
        <begin position="641"/>
        <end position="655"/>
    </location>
</feature>
<dbReference type="EMBL" id="BKCJ010181368">
    <property type="protein sequence ID" value="GEY47133.1"/>
    <property type="molecule type" value="Genomic_DNA"/>
</dbReference>
<proteinExistence type="predicted"/>
<dbReference type="InterPro" id="IPR043502">
    <property type="entry name" value="DNA/RNA_pol_sf"/>
</dbReference>
<accession>A0A699HNC4</accession>
<feature type="region of interest" description="Disordered" evidence="1">
    <location>
        <begin position="192"/>
        <end position="222"/>
    </location>
</feature>
<dbReference type="GO" id="GO:0003964">
    <property type="term" value="F:RNA-directed DNA polymerase activity"/>
    <property type="evidence" value="ECO:0007669"/>
    <property type="project" value="UniProtKB-KW"/>
</dbReference>
<gene>
    <name evidence="2" type="ORF">Tci_419107</name>
</gene>
<protein>
    <submittedName>
        <fullName evidence="2">Reverse transcriptase domain-containing protein</fullName>
    </submittedName>
</protein>
<evidence type="ECO:0000256" key="1">
    <source>
        <dbReference type="SAM" id="MobiDB-lite"/>
    </source>
</evidence>
<dbReference type="SUPFAM" id="SSF56672">
    <property type="entry name" value="DNA/RNA polymerases"/>
    <property type="match status" value="1"/>
</dbReference>
<keyword evidence="2" id="KW-0808">Transferase</keyword>
<evidence type="ECO:0000313" key="2">
    <source>
        <dbReference type="EMBL" id="GEY47133.1"/>
    </source>
</evidence>
<organism evidence="2">
    <name type="scientific">Tanacetum cinerariifolium</name>
    <name type="common">Dalmatian daisy</name>
    <name type="synonym">Chrysanthemum cinerariifolium</name>
    <dbReference type="NCBI Taxonomy" id="118510"/>
    <lineage>
        <taxon>Eukaryota</taxon>
        <taxon>Viridiplantae</taxon>
        <taxon>Streptophyta</taxon>
        <taxon>Embryophyta</taxon>
        <taxon>Tracheophyta</taxon>
        <taxon>Spermatophyta</taxon>
        <taxon>Magnoliopsida</taxon>
        <taxon>eudicotyledons</taxon>
        <taxon>Gunneridae</taxon>
        <taxon>Pentapetalae</taxon>
        <taxon>asterids</taxon>
        <taxon>campanulids</taxon>
        <taxon>Asterales</taxon>
        <taxon>Asteraceae</taxon>
        <taxon>Asteroideae</taxon>
        <taxon>Anthemideae</taxon>
        <taxon>Anthemidinae</taxon>
        <taxon>Tanacetum</taxon>
    </lineage>
</organism>
<keyword evidence="2" id="KW-0548">Nucleotidyltransferase</keyword>
<dbReference type="AlphaFoldDB" id="A0A699HNC4"/>
<dbReference type="Gene3D" id="3.30.70.270">
    <property type="match status" value="1"/>
</dbReference>
<reference evidence="2" key="1">
    <citation type="journal article" date="2019" name="Sci. Rep.">
        <title>Draft genome of Tanacetum cinerariifolium, the natural source of mosquito coil.</title>
        <authorList>
            <person name="Yamashiro T."/>
            <person name="Shiraishi A."/>
            <person name="Satake H."/>
            <person name="Nakayama K."/>
        </authorList>
    </citation>
    <scope>NUCLEOTIDE SEQUENCE</scope>
</reference>
<sequence>MFERLIGEITGFTQHPNEALVDAWLRMKDLLHSCHRDGLGRGAIIQIFYHGLDEATQAILNARGIFLYKTPNKAHRLLEDRVLLKLDWSKDIRSKLLLKTVAFGKSSDNSQLMEKIEALTIKIDSQFNDIKGEIKEMREGCNSYGGPHPLSECDDKPMEGPKGEEANYAYGGYRGNYYAVRHMIHQLTQMPNHHHYDDSEDEADEAKKEEESSSSKQTKFDSPPLKAYKLKIPYPQPLCKERTKERYAKFIDLIKEVKINVLLVDILADMPNYGKLLKDLVSNKSDPESFLIPCTFANSVEYLALADLGANINLMPYSLDDRITFLINKAMKHSHSNDDTCFRMDVIDEVTEEELDALLDDSEPFLNTPGKINETSLYKEFKEFMAVDVKETPEQEEEVEDNFEELPLEGKTSIQDPPTDLEMKPLPKYPEYAYLEKDSFLPVVISALLKDNEKKHLVTKDTAYRRLDFTRKRVCLIPNMAYPANCMPYPAGQTIKDPALNVIEERFATKQVPVSQAEPFPFLSLELGLAQDMLETFMEVFMDGFLVFGDSFDSRLANLEQMLIRFKQAHRVLNWEKCHFMVTEGIVIDHKVSSAGLEVDKAKINILLVQEFDIEMKNKKGAENVTADHLSRLENPNLEELRDEDVDDNFPDEPS</sequence>
<dbReference type="PANTHER" id="PTHR33067">
    <property type="entry name" value="RNA-DIRECTED DNA POLYMERASE-RELATED"/>
    <property type="match status" value="1"/>
</dbReference>
<keyword evidence="2" id="KW-0695">RNA-directed DNA polymerase</keyword>
<feature type="region of interest" description="Disordered" evidence="1">
    <location>
        <begin position="633"/>
        <end position="655"/>
    </location>
</feature>
<dbReference type="InterPro" id="IPR043128">
    <property type="entry name" value="Rev_trsase/Diguanyl_cyclase"/>
</dbReference>
<name>A0A699HNC4_TANCI</name>
<dbReference type="PANTHER" id="PTHR33067:SF35">
    <property type="entry name" value="ASPARTIC PEPTIDASE DDI1-TYPE DOMAIN-CONTAINING PROTEIN"/>
    <property type="match status" value="1"/>
</dbReference>